<sequence length="467" mass="53618">MNNKELLNALENLNIDENEFDHINVELNDLEKKRIKKKYKKAIKKKSLFLKRAATIAGLSILLFTGAFYSSPVKASNIPVLNSIYEMLGVYDEYADYSQYIGKSIEVTGGKYTLEEILITPYESLIAIRITGNEPLKEDSLGFMVTSSIGNVHFISATSSFHKIDDYTIIQIIESKYSSKIPEKSIINIDIHEMSSESSPSTFDYGKFELKVDFGKSYDEFSSFPIKQAKLSEYDLKFKEINSSILGTELLGNITTLRNSESEYQEKMNNSYFILNVDGKMYGGFASYSLNTLGKIVFGKASFSFNGIKVNEFKNAENISLSVFKTRYSYEELDKLYESEDAKYINELNENQENKITSNGVSYYKTVNLFNGEKIDFYNLERKNDTVLLHAKISPNEIPLLTKITGRSQDGINIHYPKIYANPEKENEYILEFFNVKENVDFSINNYINYNNEYIFLEELEILNNKK</sequence>
<evidence type="ECO:0000313" key="3">
    <source>
        <dbReference type="EMBL" id="AMN35032.1"/>
    </source>
</evidence>
<evidence type="ECO:0000313" key="4">
    <source>
        <dbReference type="Proteomes" id="UP000070260"/>
    </source>
</evidence>
<proteinExistence type="predicted"/>
<dbReference type="Proteomes" id="UP000070260">
    <property type="component" value="Chromosome"/>
</dbReference>
<accession>A0A127EGG6</accession>
<dbReference type="RefSeq" id="WP_061426781.1">
    <property type="nucleotide sequence ID" value="NZ_CATNZO010000001.1"/>
</dbReference>
<keyword evidence="1" id="KW-0812">Transmembrane</keyword>
<dbReference type="AlphaFoldDB" id="A0A127EGG6"/>
<dbReference type="Gene3D" id="2.60.40.1630">
    <property type="entry name" value="bacillus anthracis domain"/>
    <property type="match status" value="1"/>
</dbReference>
<feature type="domain" description="DUF4179" evidence="2">
    <location>
        <begin position="44"/>
        <end position="130"/>
    </location>
</feature>
<gene>
    <name evidence="3" type="ORF">JFP838_04450</name>
</gene>
<evidence type="ECO:0000259" key="2">
    <source>
        <dbReference type="Pfam" id="PF13786"/>
    </source>
</evidence>
<dbReference type="Pfam" id="PF13786">
    <property type="entry name" value="DUF4179"/>
    <property type="match status" value="1"/>
</dbReference>
<dbReference type="PATRIC" id="fig|1502.177.peg.880"/>
<protein>
    <recommendedName>
        <fullName evidence="2">DUF4179 domain-containing protein</fullName>
    </recommendedName>
</protein>
<keyword evidence="1" id="KW-0472">Membrane</keyword>
<name>A0A127EGG6_CLOPF</name>
<dbReference type="InterPro" id="IPR025436">
    <property type="entry name" value="DUF4179"/>
</dbReference>
<organism evidence="3 4">
    <name type="scientific">Clostridium perfringens</name>
    <dbReference type="NCBI Taxonomy" id="1502"/>
    <lineage>
        <taxon>Bacteria</taxon>
        <taxon>Bacillati</taxon>
        <taxon>Bacillota</taxon>
        <taxon>Clostridia</taxon>
        <taxon>Eubacteriales</taxon>
        <taxon>Clostridiaceae</taxon>
        <taxon>Clostridium</taxon>
    </lineage>
</organism>
<keyword evidence="1" id="KW-1133">Transmembrane helix</keyword>
<reference evidence="3 4" key="1">
    <citation type="journal article" date="2016" name="PLoS ONE">
        <title>Plasmid Characterization and Chromosome Analysis of Two netF+ Clostridium perfringens Isolates Associated with Foal and Canine Necrotizing Enteritis.</title>
        <authorList>
            <person name="Mehdizadeh Gohari I."/>
            <person name="Kropinski A.M."/>
            <person name="Weese S.J."/>
            <person name="Parreira V.R."/>
            <person name="Whitehead A.E."/>
            <person name="Boerlin P."/>
            <person name="Prescott J.F."/>
        </authorList>
    </citation>
    <scope>NUCLEOTIDE SEQUENCE [LARGE SCALE GENOMIC DNA]</scope>
    <source>
        <strain evidence="3 4">JP838</strain>
    </source>
</reference>
<feature type="transmembrane region" description="Helical" evidence="1">
    <location>
        <begin position="48"/>
        <end position="69"/>
    </location>
</feature>
<evidence type="ECO:0000256" key="1">
    <source>
        <dbReference type="SAM" id="Phobius"/>
    </source>
</evidence>
<dbReference type="OrthoDB" id="1748051at2"/>
<dbReference type="EMBL" id="CP010994">
    <property type="protein sequence ID" value="AMN35032.1"/>
    <property type="molecule type" value="Genomic_DNA"/>
</dbReference>